<dbReference type="EMBL" id="QPFP01000084">
    <property type="protein sequence ID" value="TEB22929.1"/>
    <property type="molecule type" value="Genomic_DNA"/>
</dbReference>
<keyword evidence="4" id="KW-1185">Reference proteome</keyword>
<dbReference type="Proteomes" id="UP000298030">
    <property type="component" value="Unassembled WGS sequence"/>
</dbReference>
<accession>A0A4Y7SNU1</accession>
<feature type="compositionally biased region" description="Low complexity" evidence="1">
    <location>
        <begin position="303"/>
        <end position="315"/>
    </location>
</feature>
<name>A0A4Y7SNU1_COPMI</name>
<feature type="region of interest" description="Disordered" evidence="1">
    <location>
        <begin position="87"/>
        <end position="131"/>
    </location>
</feature>
<protein>
    <submittedName>
        <fullName evidence="3">Uncharacterized protein</fullName>
    </submittedName>
</protein>
<gene>
    <name evidence="3" type="ORF">FA13DRAFT_1798505</name>
</gene>
<evidence type="ECO:0000313" key="3">
    <source>
        <dbReference type="EMBL" id="TEB22929.1"/>
    </source>
</evidence>
<feature type="compositionally biased region" description="Basic and acidic residues" evidence="1">
    <location>
        <begin position="109"/>
        <end position="131"/>
    </location>
</feature>
<evidence type="ECO:0000256" key="1">
    <source>
        <dbReference type="SAM" id="MobiDB-lite"/>
    </source>
</evidence>
<organism evidence="3 4">
    <name type="scientific">Coprinellus micaceus</name>
    <name type="common">Glistening ink-cap mushroom</name>
    <name type="synonym">Coprinus micaceus</name>
    <dbReference type="NCBI Taxonomy" id="71717"/>
    <lineage>
        <taxon>Eukaryota</taxon>
        <taxon>Fungi</taxon>
        <taxon>Dikarya</taxon>
        <taxon>Basidiomycota</taxon>
        <taxon>Agaricomycotina</taxon>
        <taxon>Agaricomycetes</taxon>
        <taxon>Agaricomycetidae</taxon>
        <taxon>Agaricales</taxon>
        <taxon>Agaricineae</taxon>
        <taxon>Psathyrellaceae</taxon>
        <taxon>Coprinellus</taxon>
    </lineage>
</organism>
<feature type="region of interest" description="Disordered" evidence="1">
    <location>
        <begin position="222"/>
        <end position="322"/>
    </location>
</feature>
<keyword evidence="2" id="KW-0812">Transmembrane</keyword>
<evidence type="ECO:0000256" key="2">
    <source>
        <dbReference type="SAM" id="Phobius"/>
    </source>
</evidence>
<feature type="compositionally biased region" description="Basic and acidic residues" evidence="1">
    <location>
        <begin position="242"/>
        <end position="251"/>
    </location>
</feature>
<feature type="transmembrane region" description="Helical" evidence="2">
    <location>
        <begin position="446"/>
        <end position="473"/>
    </location>
</feature>
<feature type="compositionally biased region" description="Polar residues" evidence="1">
    <location>
        <begin position="287"/>
        <end position="297"/>
    </location>
</feature>
<proteinExistence type="predicted"/>
<evidence type="ECO:0000313" key="4">
    <source>
        <dbReference type="Proteomes" id="UP000298030"/>
    </source>
</evidence>
<comment type="caution">
    <text evidence="3">The sequence shown here is derived from an EMBL/GenBank/DDBJ whole genome shotgun (WGS) entry which is preliminary data.</text>
</comment>
<sequence>MADPLAQTPSIQPNTNAQYLPIVAHPLSREAVILNRFPTTQDEWAEVDDWRRLKLSNTFFADRRRRRSLDGLPSIDSRLMAYWIPEDRQGAPPSHASGSSGGEHRPRRHSDAPSPRHEPVMLRRDSSASLDERGKRKVRFVLGVDHSPEPTQVFLDDREPTNSRGGIGHGVEIQGPIGLNTHRAGAANIEPGPRGMPPPRPSPSPGLPFPRSFVSYYAGGVAGSSNDLDRATPTRISAPSTYDHDPYKDTEYEPYEPEITPTPATPFTPTSHLNPFEDDEVEAGPTPSFSTSRSGSDNGMLATTSSAPSNSTTSSCLPSRGNAILRNGDGTVLATTASNTATRRSSPTIYPDAYLQQEQPINTFLGNFTEAFIMFLSRDEADSVRATVRGVGHLEEYQVPGDDRILLVYSETMCNWNTISRVAIIRALPGPRLLRFVIRAMHSTPVAFALLISALLASSSLSAALIWLVILAWDIDNLVPYTMAFLRNGPAVGRRAVRNTMQVILQIVLRYLEQFRDPQIVAAGPVRG</sequence>
<keyword evidence="2" id="KW-1133">Transmembrane helix</keyword>
<reference evidence="3 4" key="1">
    <citation type="journal article" date="2019" name="Nat. Ecol. Evol.">
        <title>Megaphylogeny resolves global patterns of mushroom evolution.</title>
        <authorList>
            <person name="Varga T."/>
            <person name="Krizsan K."/>
            <person name="Foldi C."/>
            <person name="Dima B."/>
            <person name="Sanchez-Garcia M."/>
            <person name="Sanchez-Ramirez S."/>
            <person name="Szollosi G.J."/>
            <person name="Szarkandi J.G."/>
            <person name="Papp V."/>
            <person name="Albert L."/>
            <person name="Andreopoulos W."/>
            <person name="Angelini C."/>
            <person name="Antonin V."/>
            <person name="Barry K.W."/>
            <person name="Bougher N.L."/>
            <person name="Buchanan P."/>
            <person name="Buyck B."/>
            <person name="Bense V."/>
            <person name="Catcheside P."/>
            <person name="Chovatia M."/>
            <person name="Cooper J."/>
            <person name="Damon W."/>
            <person name="Desjardin D."/>
            <person name="Finy P."/>
            <person name="Geml J."/>
            <person name="Haridas S."/>
            <person name="Hughes K."/>
            <person name="Justo A."/>
            <person name="Karasinski D."/>
            <person name="Kautmanova I."/>
            <person name="Kiss B."/>
            <person name="Kocsube S."/>
            <person name="Kotiranta H."/>
            <person name="LaButti K.M."/>
            <person name="Lechner B.E."/>
            <person name="Liimatainen K."/>
            <person name="Lipzen A."/>
            <person name="Lukacs Z."/>
            <person name="Mihaltcheva S."/>
            <person name="Morgado L.N."/>
            <person name="Niskanen T."/>
            <person name="Noordeloos M.E."/>
            <person name="Ohm R.A."/>
            <person name="Ortiz-Santana B."/>
            <person name="Ovrebo C."/>
            <person name="Racz N."/>
            <person name="Riley R."/>
            <person name="Savchenko A."/>
            <person name="Shiryaev A."/>
            <person name="Soop K."/>
            <person name="Spirin V."/>
            <person name="Szebenyi C."/>
            <person name="Tomsovsky M."/>
            <person name="Tulloss R.E."/>
            <person name="Uehling J."/>
            <person name="Grigoriev I.V."/>
            <person name="Vagvolgyi C."/>
            <person name="Papp T."/>
            <person name="Martin F.M."/>
            <person name="Miettinen O."/>
            <person name="Hibbett D.S."/>
            <person name="Nagy L.G."/>
        </authorList>
    </citation>
    <scope>NUCLEOTIDE SEQUENCE [LARGE SCALE GENOMIC DNA]</scope>
    <source>
        <strain evidence="3 4">FP101781</strain>
    </source>
</reference>
<dbReference type="AlphaFoldDB" id="A0A4Y7SNU1"/>
<feature type="compositionally biased region" description="Low complexity" evidence="1">
    <location>
        <begin position="257"/>
        <end position="270"/>
    </location>
</feature>
<keyword evidence="2" id="KW-0472">Membrane</keyword>